<feature type="coiled-coil region" evidence="1">
    <location>
        <begin position="3"/>
        <end position="37"/>
    </location>
</feature>
<evidence type="ECO:0000313" key="2">
    <source>
        <dbReference type="EMBL" id="KWT82597.1"/>
    </source>
</evidence>
<comment type="caution">
    <text evidence="2">The sequence shown here is derived from an EMBL/GenBank/DDBJ whole genome shotgun (WGS) entry which is preliminary data.</text>
</comment>
<dbReference type="RefSeq" id="WP_085053055.1">
    <property type="nucleotide sequence ID" value="NZ_LNQR01000086.1"/>
</dbReference>
<name>A0ABR5SE50_9BACT</name>
<dbReference type="Pfam" id="PF04325">
    <property type="entry name" value="DUF465"/>
    <property type="match status" value="1"/>
</dbReference>
<proteinExistence type="predicted"/>
<keyword evidence="3" id="KW-1185">Reference proteome</keyword>
<dbReference type="InterPro" id="IPR007420">
    <property type="entry name" value="DUF465"/>
</dbReference>
<evidence type="ECO:0000256" key="1">
    <source>
        <dbReference type="SAM" id="Coils"/>
    </source>
</evidence>
<evidence type="ECO:0000313" key="3">
    <source>
        <dbReference type="Proteomes" id="UP000060487"/>
    </source>
</evidence>
<gene>
    <name evidence="2" type="ORF">ASN18_2457</name>
</gene>
<keyword evidence="1" id="KW-0175">Coiled coil</keyword>
<dbReference type="Proteomes" id="UP000060487">
    <property type="component" value="Unassembled WGS sequence"/>
</dbReference>
<evidence type="ECO:0008006" key="4">
    <source>
        <dbReference type="Google" id="ProtNLM"/>
    </source>
</evidence>
<dbReference type="Gene3D" id="6.10.280.50">
    <property type="match status" value="1"/>
</dbReference>
<sequence>MTEEEIIERLRQQNELFKQLEEDHRTLDTQIDEIDKKRYLTTEEDIRRKELQKTKLYKKDKIAEMIREYKRSLN</sequence>
<organism evidence="2 3">
    <name type="scientific">Candidatus Magnetominusculus xianensis</name>
    <dbReference type="NCBI Taxonomy" id="1748249"/>
    <lineage>
        <taxon>Bacteria</taxon>
        <taxon>Pseudomonadati</taxon>
        <taxon>Nitrospirota</taxon>
        <taxon>Nitrospiria</taxon>
        <taxon>Nitrospirales</taxon>
        <taxon>Nitrospiraceae</taxon>
        <taxon>Candidatus Magnetominusculus</taxon>
    </lineage>
</organism>
<reference evidence="2 3" key="1">
    <citation type="submission" date="2015-11" db="EMBL/GenBank/DDBJ databases">
        <authorList>
            <person name="Lin W."/>
        </authorList>
    </citation>
    <scope>NUCLEOTIDE SEQUENCE [LARGE SCALE GENOMIC DNA]</scope>
    <source>
        <strain evidence="2 3">HCH-1</strain>
    </source>
</reference>
<protein>
    <recommendedName>
        <fullName evidence="4">DUF465 domain-containing protein</fullName>
    </recommendedName>
</protein>
<accession>A0ABR5SE50</accession>
<dbReference type="InterPro" id="IPR038444">
    <property type="entry name" value="DUF465_sf"/>
</dbReference>
<dbReference type="EMBL" id="LNQR01000086">
    <property type="protein sequence ID" value="KWT82597.1"/>
    <property type="molecule type" value="Genomic_DNA"/>
</dbReference>